<dbReference type="Gene3D" id="2.60.120.460">
    <property type="entry name" value="YjbQ-like"/>
    <property type="match status" value="1"/>
</dbReference>
<evidence type="ECO:0000313" key="3">
    <source>
        <dbReference type="Proteomes" id="UP000198847"/>
    </source>
</evidence>
<dbReference type="AlphaFoldDB" id="A0A1H8Y0G2"/>
<protein>
    <submittedName>
        <fullName evidence="2">Secondary thiamine-phosphate synthase enzyme</fullName>
    </submittedName>
</protein>
<dbReference type="PANTHER" id="PTHR30615:SF8">
    <property type="entry name" value="UPF0047 PROTEIN C4A8.02C"/>
    <property type="match status" value="1"/>
</dbReference>
<keyword evidence="3" id="KW-1185">Reference proteome</keyword>
<dbReference type="PANTHER" id="PTHR30615">
    <property type="entry name" value="UNCHARACTERIZED PROTEIN YJBQ-RELATED"/>
    <property type="match status" value="1"/>
</dbReference>
<dbReference type="EMBL" id="FODY01000035">
    <property type="protein sequence ID" value="SEP45547.1"/>
    <property type="molecule type" value="Genomic_DNA"/>
</dbReference>
<comment type="similarity">
    <text evidence="1">Belongs to the UPF0047 family.</text>
</comment>
<dbReference type="SUPFAM" id="SSF111038">
    <property type="entry name" value="YjbQ-like"/>
    <property type="match status" value="1"/>
</dbReference>
<dbReference type="RefSeq" id="WP_091751726.1">
    <property type="nucleotide sequence ID" value="NZ_FODY01000035.1"/>
</dbReference>
<dbReference type="Proteomes" id="UP000198847">
    <property type="component" value="Unassembled WGS sequence"/>
</dbReference>
<name>A0A1H8Y0G2_9FIRM</name>
<dbReference type="Pfam" id="PF01894">
    <property type="entry name" value="YjbQ"/>
    <property type="match status" value="1"/>
</dbReference>
<dbReference type="InterPro" id="IPR035917">
    <property type="entry name" value="YjbQ-like_sf"/>
</dbReference>
<evidence type="ECO:0000313" key="2">
    <source>
        <dbReference type="EMBL" id="SEP45547.1"/>
    </source>
</evidence>
<dbReference type="STRING" id="112903.SAMN04490178_13534"/>
<accession>A0A1H8Y0G2</accession>
<sequence>MEEFQLYTPEEGFIEITSQVMAAVARSKVEEGLCQVFVPHTTAGVTINENADPDVVTDMLKALDHMVPSLAYRHDEGNSRAHMKSSLLGCSLVIAITRGKLVLGRWQGIYFCEFDGPRSRRYCVHVIRQAESI</sequence>
<evidence type="ECO:0000256" key="1">
    <source>
        <dbReference type="ARBA" id="ARBA00005534"/>
    </source>
</evidence>
<reference evidence="2 3" key="1">
    <citation type="submission" date="2016-10" db="EMBL/GenBank/DDBJ databases">
        <authorList>
            <person name="de Groot N.N."/>
        </authorList>
    </citation>
    <scope>NUCLEOTIDE SEQUENCE [LARGE SCALE GENOMIC DNA]</scope>
    <source>
        <strain evidence="2 3">DSM 13305</strain>
    </source>
</reference>
<organism evidence="2 3">
    <name type="scientific">Propionispora vibrioides</name>
    <dbReference type="NCBI Taxonomy" id="112903"/>
    <lineage>
        <taxon>Bacteria</taxon>
        <taxon>Bacillati</taxon>
        <taxon>Bacillota</taxon>
        <taxon>Negativicutes</taxon>
        <taxon>Selenomonadales</taxon>
        <taxon>Sporomusaceae</taxon>
        <taxon>Propionispora</taxon>
    </lineage>
</organism>
<dbReference type="OrthoDB" id="9801725at2"/>
<gene>
    <name evidence="2" type="ORF">SAMN04490178_13534</name>
</gene>
<proteinExistence type="inferred from homology"/>
<dbReference type="InterPro" id="IPR001602">
    <property type="entry name" value="UPF0047_YjbQ-like"/>
</dbReference>
<dbReference type="PIRSF" id="PIRSF004681">
    <property type="entry name" value="UCP004681"/>
    <property type="match status" value="1"/>
</dbReference>
<dbReference type="NCBIfam" id="TIGR00149">
    <property type="entry name" value="TIGR00149_YjbQ"/>
    <property type="match status" value="1"/>
</dbReference>